<sequence length="420" mass="48376">MSIVLSRYLGGHDQRFWNRHLRHMLERMLFLAGYCDQDVSSQLRFLESIVTPHLGKRPRRIGRHAHHSFMTDDGTPIEMSWSWTEGDIDTMPVVRYSIEPLAMTLPKDEKWLNLHGSNAFLQDASGWFTAPDMTWFNRVNNILLQYDRCPIGSKTGEHESQIFWAFDLDGGHRLLKVYYVLNARAQGLSCSKLSLVERAVSKLSVDESMATALENFFTFIRASGADTEVEILSFDCIDPDRSRIKIYFRSRITSFSRVRSIMSWGQMHSCTTKGDMGSLKDLWHSVLGLDSHRSLEDPLQVKKHRTAGILYYCEFKPRTSAIKSKVYIPVRHYGINDQLIASRMSHFLTSRSMRLQEKTYLEALQQLHPRRSLEKGLGLHTYISWAINAAGKINITTYLNPGLVRNRPDVSTTPLRWLCV</sequence>
<comment type="similarity">
    <text evidence="1">Belongs to the tryptophan dimethylallyltransferase family.</text>
</comment>
<feature type="binding site" evidence="3">
    <location>
        <position position="247"/>
    </location>
    <ligand>
        <name>dimethylallyl diphosphate</name>
        <dbReference type="ChEBI" id="CHEBI:57623"/>
    </ligand>
</feature>
<dbReference type="EMBL" id="ML987199">
    <property type="protein sequence ID" value="KAF2246114.1"/>
    <property type="molecule type" value="Genomic_DNA"/>
</dbReference>
<dbReference type="GO" id="GO:0009820">
    <property type="term" value="P:alkaloid metabolic process"/>
    <property type="evidence" value="ECO:0007669"/>
    <property type="project" value="InterPro"/>
</dbReference>
<feature type="binding site" evidence="3">
    <location>
        <position position="95"/>
    </location>
    <ligand>
        <name>dimethylallyl diphosphate</name>
        <dbReference type="ChEBI" id="CHEBI:57623"/>
    </ligand>
</feature>
<reference evidence="4" key="1">
    <citation type="journal article" date="2020" name="Stud. Mycol.">
        <title>101 Dothideomycetes genomes: a test case for predicting lifestyles and emergence of pathogens.</title>
        <authorList>
            <person name="Haridas S."/>
            <person name="Albert R."/>
            <person name="Binder M."/>
            <person name="Bloem J."/>
            <person name="Labutti K."/>
            <person name="Salamov A."/>
            <person name="Andreopoulos B."/>
            <person name="Baker S."/>
            <person name="Barry K."/>
            <person name="Bills G."/>
            <person name="Bluhm B."/>
            <person name="Cannon C."/>
            <person name="Castanera R."/>
            <person name="Culley D."/>
            <person name="Daum C."/>
            <person name="Ezra D."/>
            <person name="Gonzalez J."/>
            <person name="Henrissat B."/>
            <person name="Kuo A."/>
            <person name="Liang C."/>
            <person name="Lipzen A."/>
            <person name="Lutzoni F."/>
            <person name="Magnuson J."/>
            <person name="Mondo S."/>
            <person name="Nolan M."/>
            <person name="Ohm R."/>
            <person name="Pangilinan J."/>
            <person name="Park H.-J."/>
            <person name="Ramirez L."/>
            <person name="Alfaro M."/>
            <person name="Sun H."/>
            <person name="Tritt A."/>
            <person name="Yoshinaga Y."/>
            <person name="Zwiers L.-H."/>
            <person name="Turgeon B."/>
            <person name="Goodwin S."/>
            <person name="Spatafora J."/>
            <person name="Crous P."/>
            <person name="Grigoriev I."/>
        </authorList>
    </citation>
    <scope>NUCLEOTIDE SEQUENCE</scope>
    <source>
        <strain evidence="4">CBS 122368</strain>
    </source>
</reference>
<feature type="binding site" evidence="3">
    <location>
        <position position="178"/>
    </location>
    <ligand>
        <name>dimethylallyl diphosphate</name>
        <dbReference type="ChEBI" id="CHEBI:57623"/>
    </ligand>
</feature>
<evidence type="ECO:0000256" key="3">
    <source>
        <dbReference type="PIRSR" id="PIRSR000509-1"/>
    </source>
</evidence>
<dbReference type="InterPro" id="IPR017795">
    <property type="entry name" value="ABBA_NscD-like"/>
</dbReference>
<feature type="binding site" evidence="3">
    <location>
        <position position="327"/>
    </location>
    <ligand>
        <name>dimethylallyl diphosphate</name>
        <dbReference type="ChEBI" id="CHEBI:57623"/>
    </ligand>
</feature>
<feature type="binding site" evidence="3">
    <location>
        <position position="245"/>
    </location>
    <ligand>
        <name>dimethylallyl diphosphate</name>
        <dbReference type="ChEBI" id="CHEBI:57623"/>
    </ligand>
</feature>
<dbReference type="InterPro" id="IPR033964">
    <property type="entry name" value="ABBA"/>
</dbReference>
<dbReference type="PANTHER" id="PTHR40627:SF4">
    <property type="entry name" value="PRENYLTRANSFERASE ASQH1-RELATED"/>
    <property type="match status" value="1"/>
</dbReference>
<dbReference type="PIRSF" id="PIRSF000509">
    <property type="entry name" value="Trp_DMAT"/>
    <property type="match status" value="1"/>
</dbReference>
<protein>
    <submittedName>
        <fullName evidence="4">Aromatic prenyltransferase</fullName>
    </submittedName>
</protein>
<dbReference type="Pfam" id="PF11991">
    <property type="entry name" value="Trp_DMAT"/>
    <property type="match status" value="1"/>
</dbReference>
<dbReference type="Proteomes" id="UP000800094">
    <property type="component" value="Unassembled WGS sequence"/>
</dbReference>
<dbReference type="RefSeq" id="XP_033681118.1">
    <property type="nucleotide sequence ID" value="XM_033823933.1"/>
</dbReference>
<feature type="binding site" evidence="3">
    <location>
        <position position="176"/>
    </location>
    <ligand>
        <name>dimethylallyl diphosphate</name>
        <dbReference type="ChEBI" id="CHEBI:57623"/>
    </ligand>
</feature>
<evidence type="ECO:0000256" key="1">
    <source>
        <dbReference type="ARBA" id="ARBA00010209"/>
    </source>
</evidence>
<dbReference type="AlphaFoldDB" id="A0A6A6I6D6"/>
<keyword evidence="5" id="KW-1185">Reference proteome</keyword>
<evidence type="ECO:0000256" key="2">
    <source>
        <dbReference type="ARBA" id="ARBA00022679"/>
    </source>
</evidence>
<dbReference type="NCBIfam" id="TIGR03429">
    <property type="entry name" value="arom_pren_DMATS"/>
    <property type="match status" value="1"/>
</dbReference>
<dbReference type="InterPro" id="IPR012148">
    <property type="entry name" value="ABBA_DMATS-like"/>
</dbReference>
<dbReference type="CDD" id="cd13929">
    <property type="entry name" value="PT-DMATS_CymD"/>
    <property type="match status" value="1"/>
</dbReference>
<evidence type="ECO:0000313" key="5">
    <source>
        <dbReference type="Proteomes" id="UP000800094"/>
    </source>
</evidence>
<feature type="binding site" evidence="3">
    <location>
        <position position="78"/>
    </location>
    <ligand>
        <name>L-tryptophan</name>
        <dbReference type="ChEBI" id="CHEBI:57912"/>
    </ligand>
</feature>
<dbReference type="SFLD" id="SFLDG01162">
    <property type="entry name" value="I"/>
    <property type="match status" value="1"/>
</dbReference>
<dbReference type="GO" id="GO:0016765">
    <property type="term" value="F:transferase activity, transferring alkyl or aryl (other than methyl) groups"/>
    <property type="evidence" value="ECO:0007669"/>
    <property type="project" value="InterPro"/>
</dbReference>
<gene>
    <name evidence="4" type="ORF">BU26DRAFT_431541</name>
</gene>
<accession>A0A6A6I6D6</accession>
<dbReference type="PANTHER" id="PTHR40627">
    <property type="entry name" value="INDOLE PRENYLTRANSFERASE TDIB-RELATED"/>
    <property type="match status" value="1"/>
</dbReference>
<keyword evidence="2 4" id="KW-0808">Transferase</keyword>
<dbReference type="OrthoDB" id="3354387at2759"/>
<name>A0A6A6I6D6_9PLEO</name>
<dbReference type="GeneID" id="54577263"/>
<proteinExistence type="inferred from homology"/>
<organism evidence="4 5">
    <name type="scientific">Trematosphaeria pertusa</name>
    <dbReference type="NCBI Taxonomy" id="390896"/>
    <lineage>
        <taxon>Eukaryota</taxon>
        <taxon>Fungi</taxon>
        <taxon>Dikarya</taxon>
        <taxon>Ascomycota</taxon>
        <taxon>Pezizomycotina</taxon>
        <taxon>Dothideomycetes</taxon>
        <taxon>Pleosporomycetidae</taxon>
        <taxon>Pleosporales</taxon>
        <taxon>Massarineae</taxon>
        <taxon>Trematosphaeriaceae</taxon>
        <taxon>Trematosphaeria</taxon>
    </lineage>
</organism>
<dbReference type="SFLD" id="SFLDS00036">
    <property type="entry name" value="Aromatic_Prenyltransferase"/>
    <property type="match status" value="1"/>
</dbReference>
<evidence type="ECO:0000313" key="4">
    <source>
        <dbReference type="EMBL" id="KAF2246114.1"/>
    </source>
</evidence>
<feature type="binding site" evidence="3">
    <location>
        <position position="243"/>
    </location>
    <ligand>
        <name>dimethylallyl diphosphate</name>
        <dbReference type="ChEBI" id="CHEBI:57623"/>
    </ligand>
</feature>